<keyword evidence="3" id="KW-1185">Reference proteome</keyword>
<evidence type="ECO:0000256" key="1">
    <source>
        <dbReference type="SAM" id="MobiDB-lite"/>
    </source>
</evidence>
<protein>
    <submittedName>
        <fullName evidence="2">Uncharacterized protein</fullName>
    </submittedName>
</protein>
<organism evidence="2 3">
    <name type="scientific">Phialemonium thermophilum</name>
    <dbReference type="NCBI Taxonomy" id="223376"/>
    <lineage>
        <taxon>Eukaryota</taxon>
        <taxon>Fungi</taxon>
        <taxon>Dikarya</taxon>
        <taxon>Ascomycota</taxon>
        <taxon>Pezizomycotina</taxon>
        <taxon>Sordariomycetes</taxon>
        <taxon>Sordariomycetidae</taxon>
        <taxon>Cephalothecales</taxon>
        <taxon>Cephalothecaceae</taxon>
        <taxon>Phialemonium</taxon>
    </lineage>
</organism>
<evidence type="ECO:0000313" key="2">
    <source>
        <dbReference type="EMBL" id="KAL1837608.1"/>
    </source>
</evidence>
<proteinExistence type="predicted"/>
<gene>
    <name evidence="2" type="ORF">VTK73DRAFT_4641</name>
</gene>
<accession>A0ABR3V746</accession>
<feature type="compositionally biased region" description="Basic residues" evidence="1">
    <location>
        <begin position="8"/>
        <end position="17"/>
    </location>
</feature>
<reference evidence="2 3" key="1">
    <citation type="journal article" date="2024" name="Commun. Biol.">
        <title>Comparative genomic analysis of thermophilic fungi reveals convergent evolutionary adaptations and gene losses.</title>
        <authorList>
            <person name="Steindorff A.S."/>
            <person name="Aguilar-Pontes M.V."/>
            <person name="Robinson A.J."/>
            <person name="Andreopoulos B."/>
            <person name="LaButti K."/>
            <person name="Kuo A."/>
            <person name="Mondo S."/>
            <person name="Riley R."/>
            <person name="Otillar R."/>
            <person name="Haridas S."/>
            <person name="Lipzen A."/>
            <person name="Grimwood J."/>
            <person name="Schmutz J."/>
            <person name="Clum A."/>
            <person name="Reid I.D."/>
            <person name="Moisan M.C."/>
            <person name="Butler G."/>
            <person name="Nguyen T.T.M."/>
            <person name="Dewar K."/>
            <person name="Conant G."/>
            <person name="Drula E."/>
            <person name="Henrissat B."/>
            <person name="Hansel C."/>
            <person name="Singer S."/>
            <person name="Hutchinson M.I."/>
            <person name="de Vries R.P."/>
            <person name="Natvig D.O."/>
            <person name="Powell A.J."/>
            <person name="Tsang A."/>
            <person name="Grigoriev I.V."/>
        </authorList>
    </citation>
    <scope>NUCLEOTIDE SEQUENCE [LARGE SCALE GENOMIC DNA]</scope>
    <source>
        <strain evidence="2 3">ATCC 24622</strain>
    </source>
</reference>
<evidence type="ECO:0000313" key="3">
    <source>
        <dbReference type="Proteomes" id="UP001586593"/>
    </source>
</evidence>
<feature type="region of interest" description="Disordered" evidence="1">
    <location>
        <begin position="1"/>
        <end position="28"/>
    </location>
</feature>
<dbReference type="EMBL" id="JAZHXJ010002613">
    <property type="protein sequence ID" value="KAL1837608.1"/>
    <property type="molecule type" value="Genomic_DNA"/>
</dbReference>
<dbReference type="Proteomes" id="UP001586593">
    <property type="component" value="Unassembled WGS sequence"/>
</dbReference>
<sequence>MARTGIKGTRKFLRRRRPSQDSNDTLGRGGWMDLAEGLGVVEARGAMPTMTCIEPKESEAGLGCEPGAERHVTCSLADTLSIPWRMSLSRVLDKHRLPTLRTCKRTWEGRWLLRQERAAAWQQRGQGSTILRRSVSYRSHLRTLYCTVHKHDRYKQSSRSHGSPRLGGTQQPYIQPYLQPYLLPPVLHALVVRQSTSCSQVRLR</sequence>
<name>A0ABR3V746_9PEZI</name>
<comment type="caution">
    <text evidence="2">The sequence shown here is derived from an EMBL/GenBank/DDBJ whole genome shotgun (WGS) entry which is preliminary data.</text>
</comment>